<protein>
    <recommendedName>
        <fullName evidence="2">Protein kinase domain-containing protein</fullName>
    </recommendedName>
</protein>
<gene>
    <name evidence="3" type="ORF">DFA_06981</name>
</gene>
<dbReference type="InterPro" id="IPR011009">
    <property type="entry name" value="Kinase-like_dom_sf"/>
</dbReference>
<dbReference type="GO" id="GO:0005524">
    <property type="term" value="F:ATP binding"/>
    <property type="evidence" value="ECO:0007669"/>
    <property type="project" value="InterPro"/>
</dbReference>
<evidence type="ECO:0000256" key="1">
    <source>
        <dbReference type="ARBA" id="ARBA00025754"/>
    </source>
</evidence>
<dbReference type="Proteomes" id="UP000007797">
    <property type="component" value="Unassembled WGS sequence"/>
</dbReference>
<dbReference type="InterPro" id="IPR008615">
    <property type="entry name" value="FNIP"/>
</dbReference>
<dbReference type="SUPFAM" id="SSF56112">
    <property type="entry name" value="Protein kinase-like (PK-like)"/>
    <property type="match status" value="1"/>
</dbReference>
<name>F4PX75_CACFS</name>
<dbReference type="GeneID" id="14872436"/>
<sequence length="396" mass="45619">MSDQIDKATSNNQENDRTEEYANMITTTLASRGTFGYYSPESKQKIYYPSSDVYSVGSTLLHLLSCHPDDIENRKEFISNHKNNNFDPNHIKISTNRYSDHLINFVKKLLIATPQNRLSLDDLIGETVNQHTQRITSFLIDRRQILSSTTTLILDGEFNSPLKGLLPPTLLKLKLFGKFNQPIKQGDIPNSVETLIFGSSFNREIYSSLRQLKVLYFSKSFDRRLPELDLFGSRTFVNITSYYSSPQRNANVYHFNVHGEIAHLFKNGKPKTNIILAINQKYYGIGVLTREKNIIKWQNNDISISIDQTNIGVVSNVQASIYPHLFCQTDKSKFEEFNKQYGSNINDVDYPLDNMADLFELDEDNLHQVFKDGQYLNIRFIPMPQIEQEKEVIDDS</sequence>
<reference evidence="4" key="1">
    <citation type="journal article" date="2011" name="Genome Res.">
        <title>Phylogeny-wide analysis of social amoeba genomes highlights ancient origins for complex intercellular communication.</title>
        <authorList>
            <person name="Heidel A.J."/>
            <person name="Lawal H.M."/>
            <person name="Felder M."/>
            <person name="Schilde C."/>
            <person name="Helps N.R."/>
            <person name="Tunggal B."/>
            <person name="Rivero F."/>
            <person name="John U."/>
            <person name="Schleicher M."/>
            <person name="Eichinger L."/>
            <person name="Platzer M."/>
            <person name="Noegel A.A."/>
            <person name="Schaap P."/>
            <person name="Gloeckner G."/>
        </authorList>
    </citation>
    <scope>NUCLEOTIDE SEQUENCE [LARGE SCALE GENOMIC DNA]</scope>
    <source>
        <strain evidence="4">SH3</strain>
    </source>
</reference>
<evidence type="ECO:0000313" key="4">
    <source>
        <dbReference type="Proteomes" id="UP000007797"/>
    </source>
</evidence>
<accession>F4PX75</accession>
<dbReference type="AlphaFoldDB" id="F4PX75"/>
<dbReference type="EMBL" id="GL883013">
    <property type="protein sequence ID" value="EGG19878.1"/>
    <property type="molecule type" value="Genomic_DNA"/>
</dbReference>
<dbReference type="Gene3D" id="1.10.510.10">
    <property type="entry name" value="Transferase(Phosphotransferase) domain 1"/>
    <property type="match status" value="1"/>
</dbReference>
<dbReference type="PROSITE" id="PS50011">
    <property type="entry name" value="PROTEIN_KINASE_DOM"/>
    <property type="match status" value="1"/>
</dbReference>
<organism evidence="3 4">
    <name type="scientific">Cavenderia fasciculata</name>
    <name type="common">Slime mold</name>
    <name type="synonym">Dictyostelium fasciculatum</name>
    <dbReference type="NCBI Taxonomy" id="261658"/>
    <lineage>
        <taxon>Eukaryota</taxon>
        <taxon>Amoebozoa</taxon>
        <taxon>Evosea</taxon>
        <taxon>Eumycetozoa</taxon>
        <taxon>Dictyostelia</taxon>
        <taxon>Acytosteliales</taxon>
        <taxon>Cavenderiaceae</taxon>
        <taxon>Cavenderia</taxon>
    </lineage>
</organism>
<dbReference type="Pfam" id="PF05725">
    <property type="entry name" value="FNIP"/>
    <property type="match status" value="1"/>
</dbReference>
<dbReference type="InterPro" id="IPR000719">
    <property type="entry name" value="Prot_kinase_dom"/>
</dbReference>
<proteinExistence type="inferred from homology"/>
<evidence type="ECO:0000259" key="2">
    <source>
        <dbReference type="PROSITE" id="PS50011"/>
    </source>
</evidence>
<dbReference type="KEGG" id="dfa:DFA_06981"/>
<dbReference type="GO" id="GO:0004672">
    <property type="term" value="F:protein kinase activity"/>
    <property type="evidence" value="ECO:0007669"/>
    <property type="project" value="InterPro"/>
</dbReference>
<keyword evidence="4" id="KW-1185">Reference proteome</keyword>
<evidence type="ECO:0000313" key="3">
    <source>
        <dbReference type="EMBL" id="EGG19878.1"/>
    </source>
</evidence>
<feature type="domain" description="Protein kinase" evidence="2">
    <location>
        <begin position="1"/>
        <end position="139"/>
    </location>
</feature>
<comment type="similarity">
    <text evidence="1">Belongs to the protein kinase superfamily. STE Ser/Thr protein kinase family.</text>
</comment>
<dbReference type="RefSeq" id="XP_004366861.1">
    <property type="nucleotide sequence ID" value="XM_004366804.1"/>
</dbReference>